<evidence type="ECO:0000313" key="2">
    <source>
        <dbReference type="Proteomes" id="UP001141552"/>
    </source>
</evidence>
<comment type="caution">
    <text evidence="1">The sequence shown here is derived from an EMBL/GenBank/DDBJ whole genome shotgun (WGS) entry which is preliminary data.</text>
</comment>
<accession>A0A9Q0GJW6</accession>
<organism evidence="1 2">
    <name type="scientific">Turnera subulata</name>
    <dbReference type="NCBI Taxonomy" id="218843"/>
    <lineage>
        <taxon>Eukaryota</taxon>
        <taxon>Viridiplantae</taxon>
        <taxon>Streptophyta</taxon>
        <taxon>Embryophyta</taxon>
        <taxon>Tracheophyta</taxon>
        <taxon>Spermatophyta</taxon>
        <taxon>Magnoliopsida</taxon>
        <taxon>eudicotyledons</taxon>
        <taxon>Gunneridae</taxon>
        <taxon>Pentapetalae</taxon>
        <taxon>rosids</taxon>
        <taxon>fabids</taxon>
        <taxon>Malpighiales</taxon>
        <taxon>Passifloraceae</taxon>
        <taxon>Turnera</taxon>
    </lineage>
</organism>
<evidence type="ECO:0000313" key="1">
    <source>
        <dbReference type="EMBL" id="KAJ4851292.1"/>
    </source>
</evidence>
<reference evidence="1" key="1">
    <citation type="submission" date="2022-02" db="EMBL/GenBank/DDBJ databases">
        <authorList>
            <person name="Henning P.M."/>
            <person name="McCubbin A.G."/>
            <person name="Shore J.S."/>
        </authorList>
    </citation>
    <scope>NUCLEOTIDE SEQUENCE</scope>
    <source>
        <strain evidence="1">F60SS</strain>
        <tissue evidence="1">Leaves</tissue>
    </source>
</reference>
<dbReference type="Proteomes" id="UP001141552">
    <property type="component" value="Unassembled WGS sequence"/>
</dbReference>
<name>A0A9Q0GJW6_9ROSI</name>
<gene>
    <name evidence="1" type="ORF">Tsubulata_001156</name>
</gene>
<protein>
    <submittedName>
        <fullName evidence="1">Uncharacterized protein</fullName>
    </submittedName>
</protein>
<dbReference type="EMBL" id="JAKUCV010000089">
    <property type="protein sequence ID" value="KAJ4851292.1"/>
    <property type="molecule type" value="Genomic_DNA"/>
</dbReference>
<reference evidence="1" key="2">
    <citation type="journal article" date="2023" name="Plants (Basel)">
        <title>Annotation of the Turnera subulata (Passifloraceae) Draft Genome Reveals the S-Locus Evolved after the Divergence of Turneroideae from Passifloroideae in a Stepwise Manner.</title>
        <authorList>
            <person name="Henning P.M."/>
            <person name="Roalson E.H."/>
            <person name="Mir W."/>
            <person name="McCubbin A.G."/>
            <person name="Shore J.S."/>
        </authorList>
    </citation>
    <scope>NUCLEOTIDE SEQUENCE</scope>
    <source>
        <strain evidence="1">F60SS</strain>
    </source>
</reference>
<dbReference type="AlphaFoldDB" id="A0A9Q0GJW6"/>
<keyword evidence="2" id="KW-1185">Reference proteome</keyword>
<proteinExistence type="predicted"/>
<sequence length="54" mass="6241">MFDDGERRFVVRRSFGRPDRRLGIVETLLGLVGASGELLYKHELVDISFVYFHA</sequence>
<feature type="non-terminal residue" evidence="1">
    <location>
        <position position="1"/>
    </location>
</feature>